<dbReference type="AlphaFoldDB" id="A0A9D1PKQ0"/>
<dbReference type="Proteomes" id="UP000886808">
    <property type="component" value="Unassembled WGS sequence"/>
</dbReference>
<organism evidence="2 3">
    <name type="scientific">Candidatus Butyricicoccus avistercoris</name>
    <dbReference type="NCBI Taxonomy" id="2838518"/>
    <lineage>
        <taxon>Bacteria</taxon>
        <taxon>Bacillati</taxon>
        <taxon>Bacillota</taxon>
        <taxon>Clostridia</taxon>
        <taxon>Eubacteriales</taxon>
        <taxon>Butyricicoccaceae</taxon>
        <taxon>Butyricicoccus</taxon>
    </lineage>
</organism>
<name>A0A9D1PKQ0_9FIRM</name>
<comment type="caution">
    <text evidence="2">The sequence shown here is derived from an EMBL/GenBank/DDBJ whole genome shotgun (WGS) entry which is preliminary data.</text>
</comment>
<evidence type="ECO:0000313" key="3">
    <source>
        <dbReference type="Proteomes" id="UP000886808"/>
    </source>
</evidence>
<reference evidence="2" key="1">
    <citation type="journal article" date="2021" name="PeerJ">
        <title>Extensive microbial diversity within the chicken gut microbiome revealed by metagenomics and culture.</title>
        <authorList>
            <person name="Gilroy R."/>
            <person name="Ravi A."/>
            <person name="Getino M."/>
            <person name="Pursley I."/>
            <person name="Horton D.L."/>
            <person name="Alikhan N.F."/>
            <person name="Baker D."/>
            <person name="Gharbi K."/>
            <person name="Hall N."/>
            <person name="Watson M."/>
            <person name="Adriaenssens E.M."/>
            <person name="Foster-Nyarko E."/>
            <person name="Jarju S."/>
            <person name="Secka A."/>
            <person name="Antonio M."/>
            <person name="Oren A."/>
            <person name="Chaudhuri R.R."/>
            <person name="La Ragione R."/>
            <person name="Hildebrand F."/>
            <person name="Pallen M.J."/>
        </authorList>
    </citation>
    <scope>NUCLEOTIDE SEQUENCE</scope>
    <source>
        <strain evidence="2">CHK193-4272</strain>
    </source>
</reference>
<sequence length="94" mass="10761">MKRKRAKMPRFVKLIVFGAAIIGAMSFIHLQIQISDREARLNELVSQTEQQQEVNDAIRNQIENGVSDEYIASIAREHGYVMPNERVFKNASSK</sequence>
<feature type="transmembrane region" description="Helical" evidence="1">
    <location>
        <begin position="12"/>
        <end position="32"/>
    </location>
</feature>
<evidence type="ECO:0000313" key="2">
    <source>
        <dbReference type="EMBL" id="HIV62872.1"/>
    </source>
</evidence>
<dbReference type="EMBL" id="DXIE01000049">
    <property type="protein sequence ID" value="HIV62872.1"/>
    <property type="molecule type" value="Genomic_DNA"/>
</dbReference>
<keyword evidence="1" id="KW-1133">Transmembrane helix</keyword>
<keyword evidence="1" id="KW-0472">Membrane</keyword>
<gene>
    <name evidence="2" type="ORF">H9746_08560</name>
</gene>
<protein>
    <submittedName>
        <fullName evidence="2">Septum formation initiator family protein</fullName>
    </submittedName>
</protein>
<proteinExistence type="predicted"/>
<dbReference type="Pfam" id="PF04977">
    <property type="entry name" value="DivIC"/>
    <property type="match status" value="1"/>
</dbReference>
<dbReference type="InterPro" id="IPR007060">
    <property type="entry name" value="FtsL/DivIC"/>
</dbReference>
<keyword evidence="1" id="KW-0812">Transmembrane</keyword>
<accession>A0A9D1PKQ0</accession>
<evidence type="ECO:0000256" key="1">
    <source>
        <dbReference type="SAM" id="Phobius"/>
    </source>
</evidence>
<reference evidence="2" key="2">
    <citation type="submission" date="2021-04" db="EMBL/GenBank/DDBJ databases">
        <authorList>
            <person name="Gilroy R."/>
        </authorList>
    </citation>
    <scope>NUCLEOTIDE SEQUENCE</scope>
    <source>
        <strain evidence="2">CHK193-4272</strain>
    </source>
</reference>